<dbReference type="Gene3D" id="3.40.1660.10">
    <property type="entry name" value="EreA-like (biosynthetic domain)"/>
    <property type="match status" value="1"/>
</dbReference>
<dbReference type="AlphaFoldDB" id="A0A2S6I4N7"/>
<protein>
    <submittedName>
        <fullName evidence="1">Erythromycin esterase</fullName>
    </submittedName>
</protein>
<dbReference type="EMBL" id="PTJC01000006">
    <property type="protein sequence ID" value="PPK86120.1"/>
    <property type="molecule type" value="Genomic_DNA"/>
</dbReference>
<dbReference type="Proteomes" id="UP000237662">
    <property type="component" value="Unassembled WGS sequence"/>
</dbReference>
<dbReference type="OrthoDB" id="9810066at2"/>
<dbReference type="PANTHER" id="PTHR31299">
    <property type="entry name" value="ESTERASE, PUTATIVE (AFU_ORTHOLOGUE AFUA_1G05850)-RELATED"/>
    <property type="match status" value="1"/>
</dbReference>
<reference evidence="1 2" key="1">
    <citation type="submission" date="2018-02" db="EMBL/GenBank/DDBJ databases">
        <title>Genomic Encyclopedia of Archaeal and Bacterial Type Strains, Phase II (KMG-II): from individual species to whole genera.</title>
        <authorList>
            <person name="Goeker M."/>
        </authorList>
    </citation>
    <scope>NUCLEOTIDE SEQUENCE [LARGE SCALE GENOMIC DNA]</scope>
    <source>
        <strain evidence="1 2">DSM 29526</strain>
    </source>
</reference>
<evidence type="ECO:0000313" key="2">
    <source>
        <dbReference type="Proteomes" id="UP000237662"/>
    </source>
</evidence>
<name>A0A2S6I4N7_9BACT</name>
<dbReference type="InterPro" id="IPR052036">
    <property type="entry name" value="Hydrolase/PRTase-associated"/>
</dbReference>
<organism evidence="1 2">
    <name type="scientific">Neolewinella xylanilytica</name>
    <dbReference type="NCBI Taxonomy" id="1514080"/>
    <lineage>
        <taxon>Bacteria</taxon>
        <taxon>Pseudomonadati</taxon>
        <taxon>Bacteroidota</taxon>
        <taxon>Saprospiria</taxon>
        <taxon>Saprospirales</taxon>
        <taxon>Lewinellaceae</taxon>
        <taxon>Neolewinella</taxon>
    </lineage>
</organism>
<proteinExistence type="predicted"/>
<dbReference type="SUPFAM" id="SSF159501">
    <property type="entry name" value="EreA/ChaN-like"/>
    <property type="match status" value="1"/>
</dbReference>
<dbReference type="Gene3D" id="1.20.1440.30">
    <property type="entry name" value="Biosynthetic Protein domain"/>
    <property type="match status" value="1"/>
</dbReference>
<dbReference type="Pfam" id="PF05139">
    <property type="entry name" value="Erythro_esteras"/>
    <property type="match status" value="1"/>
</dbReference>
<dbReference type="CDD" id="cd14728">
    <property type="entry name" value="Ere-like"/>
    <property type="match status" value="1"/>
</dbReference>
<evidence type="ECO:0000313" key="1">
    <source>
        <dbReference type="EMBL" id="PPK86120.1"/>
    </source>
</evidence>
<keyword evidence="2" id="KW-1185">Reference proteome</keyword>
<sequence length="587" mass="66421">MPFLIILLTFLIGSTGWAQGDLNLDFERQGPEGNLPGGWFFGGPNYSTELSTKDPASGARCLTIRSVRDKDSTYAAISTRLPASLVAGQVIRLEGMIRAAMNSEYDTAGYLARVDHESRGTIAFSHTYDQPLGQPGDWTTVSLELTVPEEAAFVMFGGVFGGRGELSFDALQLFIDGEPYDIKKNLAVSPTRPDDPRLEWLRQYVHPLRSTAADYPTTTDLAAFGAAVGERAVVGLGESTHGSHEIFTLKDRLWRYLHQHHDFRTFVLEGPLIPSYAVNDYLETGEESVPELLKDIGYWPWQTEEVVELIEGMRHAPGEVRPRFTGMDMQNYTQAWRILEGRFGDDAELLADLVELRSKLDLVRFNRHEGSGYLIPDRYLEVVNRVIPKLNAAIAEANLSARDTRWLSHMVRLIEQFVDQKGILRDGYLAENVEWIRSVEDYGKAVVWAHNQHVLKVDGRMGEHLAKSLGSDYVAVGFAFAGGQYTHSRHGVKETVEAENPYPATYEYWFDRLDEPMFYLDLREMAQDTTPYADWFRHELQFRKVGTVKPWSEFGKENLTEAYDMIFFVGTSSPSRVLPIQVLYGYE</sequence>
<accession>A0A2S6I4N7</accession>
<gene>
    <name evidence="1" type="ORF">CLV84_3037</name>
</gene>
<dbReference type="RefSeq" id="WP_104420584.1">
    <property type="nucleotide sequence ID" value="NZ_PTJC01000006.1"/>
</dbReference>
<comment type="caution">
    <text evidence="1">The sequence shown here is derived from an EMBL/GenBank/DDBJ whole genome shotgun (WGS) entry which is preliminary data.</text>
</comment>
<dbReference type="PANTHER" id="PTHR31299:SF0">
    <property type="entry name" value="ESTERASE, PUTATIVE (AFU_ORTHOLOGUE AFUA_1G05850)-RELATED"/>
    <property type="match status" value="1"/>
</dbReference>
<dbReference type="InterPro" id="IPR007815">
    <property type="entry name" value="Emycin_Estase"/>
</dbReference>
<dbReference type="Gene3D" id="2.60.120.260">
    <property type="entry name" value="Galactose-binding domain-like"/>
    <property type="match status" value="1"/>
</dbReference>
<dbReference type="Gene3D" id="3.30.1870.10">
    <property type="entry name" value="EreA-like, domain 2"/>
    <property type="match status" value="1"/>
</dbReference>
<dbReference type="GO" id="GO:0046677">
    <property type="term" value="P:response to antibiotic"/>
    <property type="evidence" value="ECO:0007669"/>
    <property type="project" value="InterPro"/>
</dbReference>